<evidence type="ECO:0000256" key="14">
    <source>
        <dbReference type="SAM" id="MobiDB-lite"/>
    </source>
</evidence>
<feature type="domain" description="PPIase FKBP-type" evidence="15">
    <location>
        <begin position="182"/>
        <end position="258"/>
    </location>
</feature>
<dbReference type="PIRSF" id="PIRSF003095">
    <property type="entry name" value="Trigger_factor"/>
    <property type="match status" value="1"/>
</dbReference>
<accession>A0A6L6YIZ4</accession>
<dbReference type="GO" id="GO:0003755">
    <property type="term" value="F:peptidyl-prolyl cis-trans isomerase activity"/>
    <property type="evidence" value="ECO:0007669"/>
    <property type="project" value="UniProtKB-UniRule"/>
</dbReference>
<keyword evidence="7 11" id="KW-0143">Chaperone</keyword>
<dbReference type="GO" id="GO:0015031">
    <property type="term" value="P:protein transport"/>
    <property type="evidence" value="ECO:0007669"/>
    <property type="project" value="UniProtKB-UniRule"/>
</dbReference>
<dbReference type="RefSeq" id="WP_160336141.1">
    <property type="nucleotide sequence ID" value="NZ_CALPCR010000017.1"/>
</dbReference>
<dbReference type="InterPro" id="IPR005215">
    <property type="entry name" value="Trig_fac"/>
</dbReference>
<dbReference type="SUPFAM" id="SSF109998">
    <property type="entry name" value="Triger factor/SurA peptide-binding domain-like"/>
    <property type="match status" value="1"/>
</dbReference>
<dbReference type="Pfam" id="PF05697">
    <property type="entry name" value="Trigger_N"/>
    <property type="match status" value="1"/>
</dbReference>
<evidence type="ECO:0000256" key="12">
    <source>
        <dbReference type="PROSITE-ProRule" id="PRU00277"/>
    </source>
</evidence>
<evidence type="ECO:0000256" key="5">
    <source>
        <dbReference type="ARBA" id="ARBA00022618"/>
    </source>
</evidence>
<dbReference type="InterPro" id="IPR008881">
    <property type="entry name" value="Trigger_fac_ribosome-bd_bac"/>
</dbReference>
<feature type="region of interest" description="Disordered" evidence="14">
    <location>
        <begin position="1"/>
        <end position="20"/>
    </location>
</feature>
<dbReference type="GO" id="GO:0044183">
    <property type="term" value="F:protein folding chaperone"/>
    <property type="evidence" value="ECO:0007669"/>
    <property type="project" value="TreeGrafter"/>
</dbReference>
<dbReference type="GO" id="GO:0051301">
    <property type="term" value="P:cell division"/>
    <property type="evidence" value="ECO:0007669"/>
    <property type="project" value="UniProtKB-KW"/>
</dbReference>
<proteinExistence type="inferred from homology"/>
<dbReference type="InterPro" id="IPR036611">
    <property type="entry name" value="Trigger_fac_ribosome-bd_sf"/>
</dbReference>
<keyword evidence="6 11" id="KW-0697">Rotamase</keyword>
<dbReference type="GO" id="GO:0005737">
    <property type="term" value="C:cytoplasm"/>
    <property type="evidence" value="ECO:0007669"/>
    <property type="project" value="UniProtKB-SubCell"/>
</dbReference>
<keyword evidence="9 11" id="KW-0131">Cell cycle</keyword>
<keyword evidence="8 11" id="KW-0413">Isomerase</keyword>
<dbReference type="AlphaFoldDB" id="A0A6L6YIZ4"/>
<dbReference type="Gene3D" id="3.10.50.40">
    <property type="match status" value="1"/>
</dbReference>
<evidence type="ECO:0000256" key="2">
    <source>
        <dbReference type="ARBA" id="ARBA00005464"/>
    </source>
</evidence>
<dbReference type="Pfam" id="PF05698">
    <property type="entry name" value="Trigger_C"/>
    <property type="match status" value="1"/>
</dbReference>
<comment type="subcellular location">
    <subcellularLocation>
        <location evidence="11">Cytoplasm</location>
    </subcellularLocation>
    <text evidence="11">About half TF is bound to the ribosome near the polypeptide exit tunnel while the other half is free in the cytoplasm.</text>
</comment>
<dbReference type="EC" id="5.2.1.8" evidence="3 11"/>
<dbReference type="Proteomes" id="UP000472580">
    <property type="component" value="Unassembled WGS sequence"/>
</dbReference>
<evidence type="ECO:0000256" key="8">
    <source>
        <dbReference type="ARBA" id="ARBA00023235"/>
    </source>
</evidence>
<comment type="caution">
    <text evidence="16">The sequence shown here is derived from an EMBL/GenBank/DDBJ whole genome shotgun (WGS) entry which is preliminary data.</text>
</comment>
<dbReference type="InterPro" id="IPR027304">
    <property type="entry name" value="Trigger_fact/SurA_dom_sf"/>
</dbReference>
<dbReference type="Gene3D" id="3.30.70.1050">
    <property type="entry name" value="Trigger factor ribosome-binding domain"/>
    <property type="match status" value="1"/>
</dbReference>
<gene>
    <name evidence="11" type="primary">tig</name>
    <name evidence="16" type="ORF">E5987_11055</name>
</gene>
<dbReference type="OrthoDB" id="9767721at2"/>
<keyword evidence="5 11" id="KW-0132">Cell division</keyword>
<dbReference type="HAMAP" id="MF_00303">
    <property type="entry name" value="Trigger_factor_Tig"/>
    <property type="match status" value="1"/>
</dbReference>
<evidence type="ECO:0000256" key="1">
    <source>
        <dbReference type="ARBA" id="ARBA00000971"/>
    </source>
</evidence>
<dbReference type="FunFam" id="3.10.50.40:FF:000001">
    <property type="entry name" value="Trigger factor"/>
    <property type="match status" value="1"/>
</dbReference>
<dbReference type="EMBL" id="WSRP01000043">
    <property type="protein sequence ID" value="MVX57725.1"/>
    <property type="molecule type" value="Genomic_DNA"/>
</dbReference>
<dbReference type="InterPro" id="IPR008880">
    <property type="entry name" value="Trigger_fac_C"/>
</dbReference>
<comment type="domain">
    <text evidence="11">Consists of 3 domains; the N-terminus binds the ribosome, the middle domain has PPIase activity, while the C-terminus has intrinsic chaperone activity on its own.</text>
</comment>
<name>A0A6L6YIZ4_9BURK</name>
<dbReference type="Pfam" id="PF00254">
    <property type="entry name" value="FKBP_C"/>
    <property type="match status" value="1"/>
</dbReference>
<dbReference type="GO" id="GO:0043335">
    <property type="term" value="P:protein unfolding"/>
    <property type="evidence" value="ECO:0007669"/>
    <property type="project" value="TreeGrafter"/>
</dbReference>
<dbReference type="PANTHER" id="PTHR30560:SF3">
    <property type="entry name" value="TRIGGER FACTOR-LIKE PROTEIN TIG, CHLOROPLASTIC"/>
    <property type="match status" value="1"/>
</dbReference>
<evidence type="ECO:0000256" key="6">
    <source>
        <dbReference type="ARBA" id="ARBA00023110"/>
    </source>
</evidence>
<evidence type="ECO:0000256" key="10">
    <source>
        <dbReference type="ARBA" id="ARBA00029986"/>
    </source>
</evidence>
<reference evidence="16 17" key="1">
    <citation type="submission" date="2019-12" db="EMBL/GenBank/DDBJ databases">
        <title>Microbes associate with the intestines of laboratory mice.</title>
        <authorList>
            <person name="Navarre W."/>
            <person name="Wong E."/>
        </authorList>
    </citation>
    <scope>NUCLEOTIDE SEQUENCE [LARGE SCALE GENOMIC DNA]</scope>
    <source>
        <strain evidence="16 17">NM82_D38</strain>
    </source>
</reference>
<evidence type="ECO:0000256" key="3">
    <source>
        <dbReference type="ARBA" id="ARBA00013194"/>
    </source>
</evidence>
<evidence type="ECO:0000313" key="17">
    <source>
        <dbReference type="Proteomes" id="UP000472580"/>
    </source>
</evidence>
<comment type="similarity">
    <text evidence="2 11 13">Belongs to the FKBP-type PPIase family. Tig subfamily.</text>
</comment>
<dbReference type="GO" id="GO:0051083">
    <property type="term" value="P:'de novo' cotranslational protein folding"/>
    <property type="evidence" value="ECO:0007669"/>
    <property type="project" value="TreeGrafter"/>
</dbReference>
<dbReference type="SUPFAM" id="SSF102735">
    <property type="entry name" value="Trigger factor ribosome-binding domain"/>
    <property type="match status" value="1"/>
</dbReference>
<evidence type="ECO:0000256" key="9">
    <source>
        <dbReference type="ARBA" id="ARBA00023306"/>
    </source>
</evidence>
<keyword evidence="11" id="KW-0963">Cytoplasm</keyword>
<evidence type="ECO:0000259" key="15">
    <source>
        <dbReference type="PROSITE" id="PS50059"/>
    </source>
</evidence>
<dbReference type="InterPro" id="IPR001179">
    <property type="entry name" value="PPIase_FKBP_dom"/>
</dbReference>
<dbReference type="GO" id="GO:0043022">
    <property type="term" value="F:ribosome binding"/>
    <property type="evidence" value="ECO:0007669"/>
    <property type="project" value="TreeGrafter"/>
</dbReference>
<evidence type="ECO:0000313" key="16">
    <source>
        <dbReference type="EMBL" id="MVX57725.1"/>
    </source>
</evidence>
<dbReference type="SUPFAM" id="SSF54534">
    <property type="entry name" value="FKBP-like"/>
    <property type="match status" value="1"/>
</dbReference>
<comment type="function">
    <text evidence="11">Involved in protein export. Acts as a chaperone by maintaining the newly synthesized protein in an open conformation. Functions as a peptidyl-prolyl cis-trans isomerase.</text>
</comment>
<evidence type="ECO:0000256" key="11">
    <source>
        <dbReference type="HAMAP-Rule" id="MF_00303"/>
    </source>
</evidence>
<comment type="catalytic activity">
    <reaction evidence="1 11 12">
        <text>[protein]-peptidylproline (omega=180) = [protein]-peptidylproline (omega=0)</text>
        <dbReference type="Rhea" id="RHEA:16237"/>
        <dbReference type="Rhea" id="RHEA-COMP:10747"/>
        <dbReference type="Rhea" id="RHEA-COMP:10748"/>
        <dbReference type="ChEBI" id="CHEBI:83833"/>
        <dbReference type="ChEBI" id="CHEBI:83834"/>
        <dbReference type="EC" id="5.2.1.8"/>
    </reaction>
</comment>
<dbReference type="InterPro" id="IPR046357">
    <property type="entry name" value="PPIase_dom_sf"/>
</dbReference>
<dbReference type="NCBIfam" id="TIGR00115">
    <property type="entry name" value="tig"/>
    <property type="match status" value="1"/>
</dbReference>
<evidence type="ECO:0000256" key="4">
    <source>
        <dbReference type="ARBA" id="ARBA00016902"/>
    </source>
</evidence>
<keyword evidence="17" id="KW-1185">Reference proteome</keyword>
<dbReference type="PROSITE" id="PS50059">
    <property type="entry name" value="FKBP_PPIASE"/>
    <property type="match status" value="1"/>
</dbReference>
<evidence type="ECO:0000256" key="13">
    <source>
        <dbReference type="RuleBase" id="RU003914"/>
    </source>
</evidence>
<dbReference type="InterPro" id="IPR037041">
    <property type="entry name" value="Trigger_fac_C_sf"/>
</dbReference>
<organism evidence="16 17">
    <name type="scientific">Parasutterella muris</name>
    <dbReference type="NCBI Taxonomy" id="2565572"/>
    <lineage>
        <taxon>Bacteria</taxon>
        <taxon>Pseudomonadati</taxon>
        <taxon>Pseudomonadota</taxon>
        <taxon>Betaproteobacteria</taxon>
        <taxon>Burkholderiales</taxon>
        <taxon>Sutterellaceae</taxon>
        <taxon>Parasutterella</taxon>
    </lineage>
</organism>
<sequence length="453" mass="50364">MAEETKVEDKTVEAAEAAAEVKEEVKPNPLERKVEILLDRKEVEKQVAKGLRERGKKARFHGFRPGKAPAAMVAAAYGREVEYDVINKLAIDEYIKKIEEGKYRVSGMPDIAPTEGAPADADKISFTATFEVFPEVTVPDVKDVEVTKYECELTDENVNKTIDVMRKQRATYNPTEKAAADTDEVTVDFKGTLDGEAFAGGTASDYKFILGAGRMLAEFENGIRGMKPGETKTFPVTFPENYPSKELAGKTVEFEATLKAVGEEVLPALDDEFAKSLQIESFEKMKNDVKDNLQREVEARLQARTKQSAMSALLSVSDFPLPHAAVEEQRQALIHDAVEKMKLQGIKLQPQDIPASAMLQEATQRVRLGLEISTLVEKENLQGTDEQVKALAENIAKSYEDPKEVVDWYINNPQHKAELAAVATENNVVDWVLKNAKVKNEKIPFENLMADRA</sequence>
<dbReference type="PANTHER" id="PTHR30560">
    <property type="entry name" value="TRIGGER FACTOR CHAPERONE AND PEPTIDYL-PROLYL CIS/TRANS ISOMERASE"/>
    <property type="match status" value="1"/>
</dbReference>
<dbReference type="Gene3D" id="1.10.3120.10">
    <property type="entry name" value="Trigger factor, C-terminal domain"/>
    <property type="match status" value="1"/>
</dbReference>
<evidence type="ECO:0000256" key="7">
    <source>
        <dbReference type="ARBA" id="ARBA00023186"/>
    </source>
</evidence>
<protein>
    <recommendedName>
        <fullName evidence="4 11">Trigger factor</fullName>
        <shortName evidence="11">TF</shortName>
        <ecNumber evidence="3 11">5.2.1.8</ecNumber>
    </recommendedName>
    <alternativeName>
        <fullName evidence="10 11">PPIase</fullName>
    </alternativeName>
</protein>